<accession>A0A255GWI4</accession>
<dbReference type="EMBL" id="NMVO01000001">
    <property type="protein sequence ID" value="OYO17804.1"/>
    <property type="molecule type" value="Genomic_DNA"/>
</dbReference>
<dbReference type="RefSeq" id="WP_094404557.1">
    <property type="nucleotide sequence ID" value="NZ_NMVO01000001.1"/>
</dbReference>
<dbReference type="Proteomes" id="UP000215896">
    <property type="component" value="Unassembled WGS sequence"/>
</dbReference>
<proteinExistence type="predicted"/>
<keyword evidence="1" id="KW-0472">Membrane</keyword>
<feature type="transmembrane region" description="Helical" evidence="1">
    <location>
        <begin position="45"/>
        <end position="61"/>
    </location>
</feature>
<gene>
    <name evidence="2" type="ORF">CGZ94_02705</name>
</gene>
<keyword evidence="3" id="KW-1185">Reference proteome</keyword>
<dbReference type="AlphaFoldDB" id="A0A255GWI4"/>
<evidence type="ECO:0000313" key="2">
    <source>
        <dbReference type="EMBL" id="OYO17804.1"/>
    </source>
</evidence>
<sequence>MSTARSLLGKDWLVALAALLVGWAYLALAVRTSIALAGDPGGLPLAAWLLPIAAVIAPWIFGGEVRRGRRAALGVLGCLLAVGVMIYSPVLGAALGLAWVVGLNAWPHHAD</sequence>
<keyword evidence="1" id="KW-1133">Transmembrane helix</keyword>
<protein>
    <submittedName>
        <fullName evidence="2">Uncharacterized protein</fullName>
    </submittedName>
</protein>
<reference evidence="2 3" key="1">
    <citation type="submission" date="2017-07" db="EMBL/GenBank/DDBJ databases">
        <title>Draft whole genome sequences of clinical Proprionibacteriaceae strains.</title>
        <authorList>
            <person name="Bernier A.-M."/>
            <person name="Bernard K."/>
            <person name="Domingo M.-C."/>
        </authorList>
    </citation>
    <scope>NUCLEOTIDE SEQUENCE [LARGE SCALE GENOMIC DNA]</scope>
    <source>
        <strain evidence="2 3">NML 030167</strain>
    </source>
</reference>
<feature type="transmembrane region" description="Helical" evidence="1">
    <location>
        <begin position="73"/>
        <end position="101"/>
    </location>
</feature>
<organism evidence="2 3">
    <name type="scientific">Enemella evansiae</name>
    <dbReference type="NCBI Taxonomy" id="2016499"/>
    <lineage>
        <taxon>Bacteria</taxon>
        <taxon>Bacillati</taxon>
        <taxon>Actinomycetota</taxon>
        <taxon>Actinomycetes</taxon>
        <taxon>Propionibacteriales</taxon>
        <taxon>Propionibacteriaceae</taxon>
        <taxon>Enemella</taxon>
    </lineage>
</organism>
<name>A0A255GWI4_9ACTN</name>
<accession>A0A4R6LQX4</accession>
<evidence type="ECO:0000313" key="3">
    <source>
        <dbReference type="Proteomes" id="UP000215896"/>
    </source>
</evidence>
<keyword evidence="1" id="KW-0812">Transmembrane</keyword>
<comment type="caution">
    <text evidence="2">The sequence shown here is derived from an EMBL/GenBank/DDBJ whole genome shotgun (WGS) entry which is preliminary data.</text>
</comment>
<evidence type="ECO:0000256" key="1">
    <source>
        <dbReference type="SAM" id="Phobius"/>
    </source>
</evidence>